<dbReference type="PANTHER" id="PTHR43730">
    <property type="entry name" value="BETA-MANNOSIDASE"/>
    <property type="match status" value="1"/>
</dbReference>
<evidence type="ECO:0000313" key="5">
    <source>
        <dbReference type="Proteomes" id="UP000274504"/>
    </source>
</evidence>
<dbReference type="InterPro" id="IPR041625">
    <property type="entry name" value="Beta-mannosidase_Ig"/>
</dbReference>
<dbReference type="InterPro" id="IPR017853">
    <property type="entry name" value="GH"/>
</dbReference>
<evidence type="ECO:0000259" key="3">
    <source>
        <dbReference type="Pfam" id="PF17753"/>
    </source>
</evidence>
<dbReference type="AlphaFoldDB" id="A0A3P6YL40"/>
<protein>
    <recommendedName>
        <fullName evidence="3">Beta-mannosidase Ig-fold domain-containing protein</fullName>
    </recommendedName>
</protein>
<keyword evidence="2" id="KW-0378">Hydrolase</keyword>
<accession>A0A3P6YL40</accession>
<dbReference type="PANTHER" id="PTHR43730:SF1">
    <property type="entry name" value="BETA-MANNOSIDASE"/>
    <property type="match status" value="1"/>
</dbReference>
<reference evidence="4 5" key="1">
    <citation type="submission" date="2018-11" db="EMBL/GenBank/DDBJ databases">
        <authorList>
            <consortium name="Pathogen Informatics"/>
        </authorList>
    </citation>
    <scope>NUCLEOTIDE SEQUENCE [LARGE SCALE GENOMIC DNA]</scope>
</reference>
<comment type="similarity">
    <text evidence="1">Belongs to the glycosyl hydrolase 2 family.</text>
</comment>
<dbReference type="Gene3D" id="2.60.40.10">
    <property type="entry name" value="Immunoglobulins"/>
    <property type="match status" value="1"/>
</dbReference>
<evidence type="ECO:0000313" key="4">
    <source>
        <dbReference type="EMBL" id="VDL47065.1"/>
    </source>
</evidence>
<sequence>MLRREKCPIYNTSRPDSVETEIRQQVRRLHHHPAIVIWATNNEVEVAAAQSWYGPGTDKLEYRRRFKDSIAKIVEENEAPSGQAVDYIPRKVLLSSPGNGDASKDPYGIDPNPQDPLAGDVHFYSYVDDLWDECTYPVTRFTSEYGIMSLPGPLAWLRSLDKNQSHPDDWNIYGAMMLHRLHKKDGIEILRKYVFEKFGEPRGGATSVENYIIWTYLTQLYQAVAYKTHINHLERHRCTISNGTPSDDCSNVWKGQGNSMGHLYWQLNDIWAAPTWSTIDVAGQWKIAHYLAIRGTSTITHPIGRIIVSHIRDQVLINWVPPIKPSIKSAITIRILCPSIASFDQLPAILFENRVEQWEPNGCPIRITKFQKNQLLSRCPWGVLTTMIDNITQQTNDTALILTPKYMRPFWPKNVSLITVNSIKRVDRMYFSTPRPPFHWKQVFEISLISDVPEFYVWLIVDPYKDIDGWFTDNAFNMVTSNRKTVLYFLKGNSSLSPNELKNAIKIYSLGSVLT</sequence>
<evidence type="ECO:0000256" key="2">
    <source>
        <dbReference type="ARBA" id="ARBA00023295"/>
    </source>
</evidence>
<keyword evidence="2" id="KW-0326">Glycosidase</keyword>
<dbReference type="Pfam" id="PF17753">
    <property type="entry name" value="Ig_mannosidase"/>
    <property type="match status" value="1"/>
</dbReference>
<dbReference type="GO" id="GO:0004567">
    <property type="term" value="F:beta-mannosidase activity"/>
    <property type="evidence" value="ECO:0007669"/>
    <property type="project" value="TreeGrafter"/>
</dbReference>
<proteinExistence type="inferred from homology"/>
<dbReference type="SUPFAM" id="SSF51445">
    <property type="entry name" value="(Trans)glycosidases"/>
    <property type="match status" value="1"/>
</dbReference>
<evidence type="ECO:0000256" key="1">
    <source>
        <dbReference type="ARBA" id="ARBA00007401"/>
    </source>
</evidence>
<dbReference type="InterPro" id="IPR013783">
    <property type="entry name" value="Ig-like_fold"/>
</dbReference>
<dbReference type="OrthoDB" id="2866996at2759"/>
<name>A0A3P6YL40_HYMDI</name>
<dbReference type="Gene3D" id="3.20.20.80">
    <property type="entry name" value="Glycosidases"/>
    <property type="match status" value="1"/>
</dbReference>
<gene>
    <name evidence="4" type="ORF">HDID_LOCUS4302</name>
</gene>
<organism evidence="4 5">
    <name type="scientific">Hymenolepis diminuta</name>
    <name type="common">Rat tapeworm</name>
    <dbReference type="NCBI Taxonomy" id="6216"/>
    <lineage>
        <taxon>Eukaryota</taxon>
        <taxon>Metazoa</taxon>
        <taxon>Spiralia</taxon>
        <taxon>Lophotrochozoa</taxon>
        <taxon>Platyhelminthes</taxon>
        <taxon>Cestoda</taxon>
        <taxon>Eucestoda</taxon>
        <taxon>Cyclophyllidea</taxon>
        <taxon>Hymenolepididae</taxon>
        <taxon>Hymenolepis</taxon>
    </lineage>
</organism>
<feature type="domain" description="Beta-mannosidase Ig-fold" evidence="3">
    <location>
        <begin position="441"/>
        <end position="511"/>
    </location>
</feature>
<dbReference type="EMBL" id="UYSG01001595">
    <property type="protein sequence ID" value="VDL47065.1"/>
    <property type="molecule type" value="Genomic_DNA"/>
</dbReference>
<dbReference type="GO" id="GO:0006516">
    <property type="term" value="P:glycoprotein catabolic process"/>
    <property type="evidence" value="ECO:0007669"/>
    <property type="project" value="TreeGrafter"/>
</dbReference>
<dbReference type="Proteomes" id="UP000274504">
    <property type="component" value="Unassembled WGS sequence"/>
</dbReference>
<dbReference type="InterPro" id="IPR050887">
    <property type="entry name" value="Beta-mannosidase_GH2"/>
</dbReference>